<protein>
    <submittedName>
        <fullName evidence="1">Uncharacterized protein</fullName>
    </submittedName>
</protein>
<name>A0ACB0XW19_MELEN</name>
<sequence length="118" mass="13789">MKNKGKNELSESSPNTGNKSKKVLQISPKKKEKYISSVDKKNKNEEGKQLQIEIKKETKKFEKNKQKTPTTITTITNIEEDKIISENEKNLINKNYDILLERIITILKEGKWFFLNFS</sequence>
<proteinExistence type="predicted"/>
<dbReference type="EMBL" id="CAVMJV010000003">
    <property type="protein sequence ID" value="CAK5020187.1"/>
    <property type="molecule type" value="Genomic_DNA"/>
</dbReference>
<keyword evidence="2" id="KW-1185">Reference proteome</keyword>
<dbReference type="Proteomes" id="UP001497535">
    <property type="component" value="Unassembled WGS sequence"/>
</dbReference>
<evidence type="ECO:0000313" key="2">
    <source>
        <dbReference type="Proteomes" id="UP001497535"/>
    </source>
</evidence>
<reference evidence="1" key="1">
    <citation type="submission" date="2023-11" db="EMBL/GenBank/DDBJ databases">
        <authorList>
            <person name="Poullet M."/>
        </authorList>
    </citation>
    <scope>NUCLEOTIDE SEQUENCE</scope>
    <source>
        <strain evidence="1">E1834</strain>
    </source>
</reference>
<accession>A0ACB0XW19</accession>
<gene>
    <name evidence="1" type="ORF">MENTE1834_LOCUS4361</name>
</gene>
<organism evidence="1 2">
    <name type="scientific">Meloidogyne enterolobii</name>
    <name type="common">Root-knot nematode worm</name>
    <name type="synonym">Meloidogyne mayaguensis</name>
    <dbReference type="NCBI Taxonomy" id="390850"/>
    <lineage>
        <taxon>Eukaryota</taxon>
        <taxon>Metazoa</taxon>
        <taxon>Ecdysozoa</taxon>
        <taxon>Nematoda</taxon>
        <taxon>Chromadorea</taxon>
        <taxon>Rhabditida</taxon>
        <taxon>Tylenchina</taxon>
        <taxon>Tylenchomorpha</taxon>
        <taxon>Tylenchoidea</taxon>
        <taxon>Meloidogynidae</taxon>
        <taxon>Meloidogyninae</taxon>
        <taxon>Meloidogyne</taxon>
    </lineage>
</organism>
<comment type="caution">
    <text evidence="1">The sequence shown here is derived from an EMBL/GenBank/DDBJ whole genome shotgun (WGS) entry which is preliminary data.</text>
</comment>
<evidence type="ECO:0000313" key="1">
    <source>
        <dbReference type="EMBL" id="CAK5020187.1"/>
    </source>
</evidence>